<sequence>MNVARRRCQRIHQYRALCAIEPWPRSCCVSLYLCRGARLALPPRFSKFAKIIPRQRDHTAHHHGSPQAAPRHENDVDRSAPVWKSEPKQLSCSHSQPRLTMSAELFDSAAGRRWLLLHG</sequence>
<accession>A0A2U9BQU8</accession>
<feature type="region of interest" description="Disordered" evidence="1">
    <location>
        <begin position="53"/>
        <end position="96"/>
    </location>
</feature>
<proteinExistence type="predicted"/>
<organism evidence="2 3">
    <name type="scientific">Scophthalmus maximus</name>
    <name type="common">Turbot</name>
    <name type="synonym">Psetta maxima</name>
    <dbReference type="NCBI Taxonomy" id="52904"/>
    <lineage>
        <taxon>Eukaryota</taxon>
        <taxon>Metazoa</taxon>
        <taxon>Chordata</taxon>
        <taxon>Craniata</taxon>
        <taxon>Vertebrata</taxon>
        <taxon>Euteleostomi</taxon>
        <taxon>Actinopterygii</taxon>
        <taxon>Neopterygii</taxon>
        <taxon>Teleostei</taxon>
        <taxon>Neoteleostei</taxon>
        <taxon>Acanthomorphata</taxon>
        <taxon>Carangaria</taxon>
        <taxon>Pleuronectiformes</taxon>
        <taxon>Pleuronectoidei</taxon>
        <taxon>Scophthalmidae</taxon>
        <taxon>Scophthalmus</taxon>
    </lineage>
</organism>
<keyword evidence="3" id="KW-1185">Reference proteome</keyword>
<gene>
    <name evidence="2" type="ORF">SMAX5B_018785</name>
</gene>
<dbReference type="EMBL" id="CP026251">
    <property type="protein sequence ID" value="AWP06565.1"/>
    <property type="molecule type" value="Genomic_DNA"/>
</dbReference>
<reference evidence="2 3" key="1">
    <citation type="submission" date="2017-12" db="EMBL/GenBank/DDBJ databases">
        <title>Integrating genomic resources of turbot (Scophthalmus maximus) in depth evaluation of genetic and physical mapping variation across individuals.</title>
        <authorList>
            <person name="Martinez P."/>
        </authorList>
    </citation>
    <scope>NUCLEOTIDE SEQUENCE [LARGE SCALE GENOMIC DNA]</scope>
</reference>
<evidence type="ECO:0000313" key="3">
    <source>
        <dbReference type="Proteomes" id="UP000246464"/>
    </source>
</evidence>
<dbReference type="Proteomes" id="UP000246464">
    <property type="component" value="Chromosome 9"/>
</dbReference>
<name>A0A2U9BQU8_SCOMX</name>
<evidence type="ECO:0000313" key="2">
    <source>
        <dbReference type="EMBL" id="AWP06565.1"/>
    </source>
</evidence>
<protein>
    <submittedName>
        <fullName evidence="2">Uncharacterized protein</fullName>
    </submittedName>
</protein>
<evidence type="ECO:0000256" key="1">
    <source>
        <dbReference type="SAM" id="MobiDB-lite"/>
    </source>
</evidence>
<dbReference type="AlphaFoldDB" id="A0A2U9BQU8"/>